<proteinExistence type="predicted"/>
<reference evidence="1" key="1">
    <citation type="submission" date="2020-03" db="EMBL/GenBank/DDBJ databases">
        <title>Hybrid Assembly of Korean Phytophthora infestans isolates.</title>
        <authorList>
            <person name="Prokchorchik M."/>
            <person name="Lee Y."/>
            <person name="Seo J."/>
            <person name="Cho J.-H."/>
            <person name="Park Y.-E."/>
            <person name="Jang D.-C."/>
            <person name="Im J.-S."/>
            <person name="Choi J.-G."/>
            <person name="Park H.-J."/>
            <person name="Lee G.-B."/>
            <person name="Lee Y.-G."/>
            <person name="Hong S.-Y."/>
            <person name="Cho K."/>
            <person name="Sohn K.H."/>
        </authorList>
    </citation>
    <scope>NUCLEOTIDE SEQUENCE</scope>
    <source>
        <strain evidence="1">KR_2_A2</strain>
    </source>
</reference>
<dbReference type="Proteomes" id="UP000704712">
    <property type="component" value="Unassembled WGS sequence"/>
</dbReference>
<comment type="caution">
    <text evidence="1">The sequence shown here is derived from an EMBL/GenBank/DDBJ whole genome shotgun (WGS) entry which is preliminary data.</text>
</comment>
<evidence type="ECO:0000313" key="1">
    <source>
        <dbReference type="EMBL" id="KAF4141947.1"/>
    </source>
</evidence>
<evidence type="ECO:0008006" key="3">
    <source>
        <dbReference type="Google" id="ProtNLM"/>
    </source>
</evidence>
<gene>
    <name evidence="1" type="ORF">GN958_ATG08836</name>
</gene>
<name>A0A8S9UQV6_PHYIN</name>
<sequence length="377" mass="42044">MNSASSGSSGSETDDDSMVAFERTFESISSHPTRDSAQNAIALLPFGSHFMYQYAFVRSKGHQTSGYRNTLHLKCEKYVRIAEVIDLKSSFVLEEAGEHKGISTGRAVDGIRLFLKREADTMLLGGAGPKKCLQLLLARHEKDADVMGQLPTEGQLKNSKAYLKKSTAGRWEISTPVALKDWFSARMCDSSDVFFLGSSFDDTNDGDTFLSYCEQQKSELLHLFKDDNGARATSFGLIVTSRCMFRNVLKYQVAQGSQPLGPLTAHTNFTSRLLRTAVRLAEQYCFVHLNLAFGSLDHASYITNAYENCLQHLDCWPHLARKARERVCNDQSAKVYDATVLPLLRNLHESRSRDQIYALSKVIIKFMSENGGANCAE</sequence>
<dbReference type="EMBL" id="JAACNO010001230">
    <property type="protein sequence ID" value="KAF4141947.1"/>
    <property type="molecule type" value="Genomic_DNA"/>
</dbReference>
<dbReference type="AlphaFoldDB" id="A0A8S9UQV6"/>
<organism evidence="1 2">
    <name type="scientific">Phytophthora infestans</name>
    <name type="common">Potato late blight agent</name>
    <name type="synonym">Botrytis infestans</name>
    <dbReference type="NCBI Taxonomy" id="4787"/>
    <lineage>
        <taxon>Eukaryota</taxon>
        <taxon>Sar</taxon>
        <taxon>Stramenopiles</taxon>
        <taxon>Oomycota</taxon>
        <taxon>Peronosporomycetes</taxon>
        <taxon>Peronosporales</taxon>
        <taxon>Peronosporaceae</taxon>
        <taxon>Phytophthora</taxon>
    </lineage>
</organism>
<protein>
    <recommendedName>
        <fullName evidence="3">MULE transposase domain-containing protein</fullName>
    </recommendedName>
</protein>
<accession>A0A8S9UQV6</accession>
<evidence type="ECO:0000313" key="2">
    <source>
        <dbReference type="Proteomes" id="UP000704712"/>
    </source>
</evidence>